<evidence type="ECO:0000313" key="3">
    <source>
        <dbReference type="Proteomes" id="UP000299102"/>
    </source>
</evidence>
<feature type="region of interest" description="Disordered" evidence="1">
    <location>
        <begin position="227"/>
        <end position="288"/>
    </location>
</feature>
<gene>
    <name evidence="2" type="ORF">EVAR_14733_1</name>
</gene>
<proteinExistence type="predicted"/>
<name>A0A4C1TWH8_EUMVA</name>
<organism evidence="2 3">
    <name type="scientific">Eumeta variegata</name>
    <name type="common">Bagworm moth</name>
    <name type="synonym">Eumeta japonica</name>
    <dbReference type="NCBI Taxonomy" id="151549"/>
    <lineage>
        <taxon>Eukaryota</taxon>
        <taxon>Metazoa</taxon>
        <taxon>Ecdysozoa</taxon>
        <taxon>Arthropoda</taxon>
        <taxon>Hexapoda</taxon>
        <taxon>Insecta</taxon>
        <taxon>Pterygota</taxon>
        <taxon>Neoptera</taxon>
        <taxon>Endopterygota</taxon>
        <taxon>Lepidoptera</taxon>
        <taxon>Glossata</taxon>
        <taxon>Ditrysia</taxon>
        <taxon>Tineoidea</taxon>
        <taxon>Psychidae</taxon>
        <taxon>Oiketicinae</taxon>
        <taxon>Eumeta</taxon>
    </lineage>
</organism>
<sequence>MDLATVTLEHRFIIGRRRSRPVINLCAGAAVAAMIEQKNIELSCVHEWHITESLSTVYARHPSSRNLYGHICTKTIAVLHGVIQVSWTARYQTLPGQSDLKVADGIIKLFTDFPRVPLISKQTKQTEAIYCVNDTKSAILLADSQVVDCYHKCCARGRPIIVEWERDARHSAGLSLVRNNAADSGQKIDLREWLNLVSRVTTGHVDVVSSKSPDSLCGRMTSTEGAQLRNLSHPDGPEPPGFNGDLRPWPGHQSNSWRPSDAVPSTRRSPLGDVSFPAVVGSGAMSSA</sequence>
<accession>A0A4C1TWH8</accession>
<reference evidence="2 3" key="1">
    <citation type="journal article" date="2019" name="Commun. Biol.">
        <title>The bagworm genome reveals a unique fibroin gene that provides high tensile strength.</title>
        <authorList>
            <person name="Kono N."/>
            <person name="Nakamura H."/>
            <person name="Ohtoshi R."/>
            <person name="Tomita M."/>
            <person name="Numata K."/>
            <person name="Arakawa K."/>
        </authorList>
    </citation>
    <scope>NUCLEOTIDE SEQUENCE [LARGE SCALE GENOMIC DNA]</scope>
</reference>
<dbReference type="EMBL" id="BGZK01000096">
    <property type="protein sequence ID" value="GBP18340.1"/>
    <property type="molecule type" value="Genomic_DNA"/>
</dbReference>
<dbReference type="OrthoDB" id="47375at2759"/>
<evidence type="ECO:0000256" key="1">
    <source>
        <dbReference type="SAM" id="MobiDB-lite"/>
    </source>
</evidence>
<comment type="caution">
    <text evidence="2">The sequence shown here is derived from an EMBL/GenBank/DDBJ whole genome shotgun (WGS) entry which is preliminary data.</text>
</comment>
<protein>
    <submittedName>
        <fullName evidence="2">Uncharacterized protein</fullName>
    </submittedName>
</protein>
<dbReference type="Proteomes" id="UP000299102">
    <property type="component" value="Unassembled WGS sequence"/>
</dbReference>
<keyword evidence="3" id="KW-1185">Reference proteome</keyword>
<dbReference type="AlphaFoldDB" id="A0A4C1TWH8"/>
<evidence type="ECO:0000313" key="2">
    <source>
        <dbReference type="EMBL" id="GBP18340.1"/>
    </source>
</evidence>